<feature type="transmembrane region" description="Helical" evidence="7">
    <location>
        <begin position="363"/>
        <end position="387"/>
    </location>
</feature>
<dbReference type="FunFam" id="1.20.1720.10:FF:000009">
    <property type="entry name" value="MFS multidrug transporter"/>
    <property type="match status" value="1"/>
</dbReference>
<name>A0AA39XXH2_9PEZI</name>
<dbReference type="PROSITE" id="PS50850">
    <property type="entry name" value="MFS"/>
    <property type="match status" value="1"/>
</dbReference>
<accession>A0AA39XXH2</accession>
<keyword evidence="10" id="KW-1185">Reference proteome</keyword>
<organism evidence="9 10">
    <name type="scientific">Cercophora newfieldiana</name>
    <dbReference type="NCBI Taxonomy" id="92897"/>
    <lineage>
        <taxon>Eukaryota</taxon>
        <taxon>Fungi</taxon>
        <taxon>Dikarya</taxon>
        <taxon>Ascomycota</taxon>
        <taxon>Pezizomycotina</taxon>
        <taxon>Sordariomycetes</taxon>
        <taxon>Sordariomycetidae</taxon>
        <taxon>Sordariales</taxon>
        <taxon>Lasiosphaeriaceae</taxon>
        <taxon>Cercophora</taxon>
    </lineage>
</organism>
<gene>
    <name evidence="9" type="ORF">B0T16DRAFT_336161</name>
</gene>
<dbReference type="Gene3D" id="1.20.1720.10">
    <property type="entry name" value="Multidrug resistance protein D"/>
    <property type="match status" value="1"/>
</dbReference>
<dbReference type="PANTHER" id="PTHR23502:SF51">
    <property type="entry name" value="QUINIDINE RESISTANCE PROTEIN 1-RELATED"/>
    <property type="match status" value="1"/>
</dbReference>
<keyword evidence="2" id="KW-0813">Transport</keyword>
<evidence type="ECO:0000256" key="6">
    <source>
        <dbReference type="SAM" id="MobiDB-lite"/>
    </source>
</evidence>
<comment type="caution">
    <text evidence="9">The sequence shown here is derived from an EMBL/GenBank/DDBJ whole genome shotgun (WGS) entry which is preliminary data.</text>
</comment>
<feature type="region of interest" description="Disordered" evidence="6">
    <location>
        <begin position="1"/>
        <end position="64"/>
    </location>
</feature>
<evidence type="ECO:0000256" key="7">
    <source>
        <dbReference type="SAM" id="Phobius"/>
    </source>
</evidence>
<evidence type="ECO:0000256" key="1">
    <source>
        <dbReference type="ARBA" id="ARBA00004141"/>
    </source>
</evidence>
<proteinExistence type="predicted"/>
<evidence type="ECO:0000313" key="9">
    <source>
        <dbReference type="EMBL" id="KAK0642048.1"/>
    </source>
</evidence>
<feature type="region of interest" description="Disordered" evidence="6">
    <location>
        <begin position="539"/>
        <end position="558"/>
    </location>
</feature>
<dbReference type="Proteomes" id="UP001174936">
    <property type="component" value="Unassembled WGS sequence"/>
</dbReference>
<evidence type="ECO:0000256" key="4">
    <source>
        <dbReference type="ARBA" id="ARBA00022989"/>
    </source>
</evidence>
<feature type="transmembrane region" description="Helical" evidence="7">
    <location>
        <begin position="146"/>
        <end position="164"/>
    </location>
</feature>
<dbReference type="SUPFAM" id="SSF103473">
    <property type="entry name" value="MFS general substrate transporter"/>
    <property type="match status" value="1"/>
</dbReference>
<evidence type="ECO:0000256" key="5">
    <source>
        <dbReference type="ARBA" id="ARBA00023136"/>
    </source>
</evidence>
<dbReference type="InterPro" id="IPR011701">
    <property type="entry name" value="MFS"/>
</dbReference>
<feature type="transmembrane region" description="Helical" evidence="7">
    <location>
        <begin position="79"/>
        <end position="99"/>
    </location>
</feature>
<dbReference type="AlphaFoldDB" id="A0AA39XXH2"/>
<dbReference type="GO" id="GO:0005886">
    <property type="term" value="C:plasma membrane"/>
    <property type="evidence" value="ECO:0007669"/>
    <property type="project" value="TreeGrafter"/>
</dbReference>
<evidence type="ECO:0000313" key="10">
    <source>
        <dbReference type="Proteomes" id="UP001174936"/>
    </source>
</evidence>
<feature type="transmembrane region" description="Helical" evidence="7">
    <location>
        <begin position="484"/>
        <end position="502"/>
    </location>
</feature>
<dbReference type="GO" id="GO:0022857">
    <property type="term" value="F:transmembrane transporter activity"/>
    <property type="evidence" value="ECO:0007669"/>
    <property type="project" value="InterPro"/>
</dbReference>
<dbReference type="Gene3D" id="1.20.1250.20">
    <property type="entry name" value="MFS general substrate transporter like domains"/>
    <property type="match status" value="1"/>
</dbReference>
<evidence type="ECO:0000256" key="2">
    <source>
        <dbReference type="ARBA" id="ARBA00022448"/>
    </source>
</evidence>
<feature type="compositionally biased region" description="Basic and acidic residues" evidence="6">
    <location>
        <begin position="1"/>
        <end position="15"/>
    </location>
</feature>
<dbReference type="Pfam" id="PF07690">
    <property type="entry name" value="MFS_1"/>
    <property type="match status" value="1"/>
</dbReference>
<evidence type="ECO:0000256" key="3">
    <source>
        <dbReference type="ARBA" id="ARBA00022692"/>
    </source>
</evidence>
<reference evidence="9" key="1">
    <citation type="submission" date="2023-06" db="EMBL/GenBank/DDBJ databases">
        <title>Genome-scale phylogeny and comparative genomics of the fungal order Sordariales.</title>
        <authorList>
            <consortium name="Lawrence Berkeley National Laboratory"/>
            <person name="Hensen N."/>
            <person name="Bonometti L."/>
            <person name="Westerberg I."/>
            <person name="Brannstrom I.O."/>
            <person name="Guillou S."/>
            <person name="Cros-Aarteil S."/>
            <person name="Calhoun S."/>
            <person name="Haridas S."/>
            <person name="Kuo A."/>
            <person name="Mondo S."/>
            <person name="Pangilinan J."/>
            <person name="Riley R."/>
            <person name="Labutti K."/>
            <person name="Andreopoulos B."/>
            <person name="Lipzen A."/>
            <person name="Chen C."/>
            <person name="Yanf M."/>
            <person name="Daum C."/>
            <person name="Ng V."/>
            <person name="Clum A."/>
            <person name="Steindorff A."/>
            <person name="Ohm R."/>
            <person name="Martin F."/>
            <person name="Silar P."/>
            <person name="Natvig D."/>
            <person name="Lalanne C."/>
            <person name="Gautier V."/>
            <person name="Ament-Velasquez S.L."/>
            <person name="Kruys A."/>
            <person name="Hutchinson M.I."/>
            <person name="Powell A.J."/>
            <person name="Barry K."/>
            <person name="Miller A.N."/>
            <person name="Grigoriev I.V."/>
            <person name="Debuchy R."/>
            <person name="Gladieux P."/>
            <person name="Thoren M.H."/>
            <person name="Johannesson H."/>
        </authorList>
    </citation>
    <scope>NUCLEOTIDE SEQUENCE</scope>
    <source>
        <strain evidence="9">SMH2532-1</strain>
    </source>
</reference>
<protein>
    <submittedName>
        <fullName evidence="9">Major facilitator superfamily transporter</fullName>
    </submittedName>
</protein>
<feature type="transmembrane region" description="Helical" evidence="7">
    <location>
        <begin position="443"/>
        <end position="472"/>
    </location>
</feature>
<feature type="transmembrane region" description="Helical" evidence="7">
    <location>
        <begin position="418"/>
        <end position="437"/>
    </location>
</feature>
<feature type="domain" description="Major facilitator superfamily (MFS) profile" evidence="8">
    <location>
        <begin position="80"/>
        <end position="533"/>
    </location>
</feature>
<feature type="transmembrane region" description="Helical" evidence="7">
    <location>
        <begin position="325"/>
        <end position="343"/>
    </location>
</feature>
<sequence length="558" mass="60081">MTTDQPHPKIDHDVAEAGTNDKQLDAITESDAEQIGPPRNGSSADVSLEAETGEPRTEVPGDPDLPPIYSVHSTWQKRFIVLLASVSAFFSPLTAQIYLPALPVLAQEFQVSDAQINLTVTTYMIFQGITPMFIGGFADTAGRRPAYVICFVVYIAANIGLALSKNYASLLVVRCLQSAGSSTTVALCQAVVADIVTSADRGQYIGITAIPAILGPSVGPVLGGVLSQYLGWRWIFWFLAIAASVNLFAVLFWFPETCRHIVGDGSFRAHPIYNTFSHLLRGKYSRSRRSQELHRTTSSQSCPPTLRIRPPNPLSSLRLLADKELFMLLAYSAIVFAGFYAIVTALPSQLAALYGFTDLQIGLMYLPTAGGSLAAAAVVGPAINFNYRRHAARLGMKVDKARQADLANFSIESARLEVGLPLLVLSAAVTAAWGWAIEAGAPVAVICVLLFLVGLTIVGFNNSVNVLIVDIYPKKAGAAVAANNLTRCLVGAAATAIIVPMLNKMGAGGAFTLIAGLYVLLSPMLWIVMRRGMRWRAEVKEKEERKQKEKEEASSPPN</sequence>
<dbReference type="EMBL" id="JAULSV010000006">
    <property type="protein sequence ID" value="KAK0642048.1"/>
    <property type="molecule type" value="Genomic_DNA"/>
</dbReference>
<dbReference type="InterPro" id="IPR036259">
    <property type="entry name" value="MFS_trans_sf"/>
</dbReference>
<feature type="transmembrane region" description="Helical" evidence="7">
    <location>
        <begin position="114"/>
        <end position="134"/>
    </location>
</feature>
<feature type="transmembrane region" description="Helical" evidence="7">
    <location>
        <begin position="234"/>
        <end position="254"/>
    </location>
</feature>
<feature type="transmembrane region" description="Helical" evidence="7">
    <location>
        <begin position="508"/>
        <end position="528"/>
    </location>
</feature>
<dbReference type="PRINTS" id="PR01036">
    <property type="entry name" value="TCRTETB"/>
</dbReference>
<evidence type="ECO:0000259" key="8">
    <source>
        <dbReference type="PROSITE" id="PS50850"/>
    </source>
</evidence>
<keyword evidence="5 7" id="KW-0472">Membrane</keyword>
<dbReference type="InterPro" id="IPR020846">
    <property type="entry name" value="MFS_dom"/>
</dbReference>
<dbReference type="PANTHER" id="PTHR23502">
    <property type="entry name" value="MAJOR FACILITATOR SUPERFAMILY"/>
    <property type="match status" value="1"/>
</dbReference>
<keyword evidence="3 7" id="KW-0812">Transmembrane</keyword>
<keyword evidence="4 7" id="KW-1133">Transmembrane helix</keyword>
<comment type="subcellular location">
    <subcellularLocation>
        <location evidence="1">Membrane</location>
        <topology evidence="1">Multi-pass membrane protein</topology>
    </subcellularLocation>
</comment>